<dbReference type="AlphaFoldDB" id="A0A1H8KP72"/>
<dbReference type="EMBL" id="FODO01000002">
    <property type="protein sequence ID" value="SEN94647.1"/>
    <property type="molecule type" value="Genomic_DNA"/>
</dbReference>
<evidence type="ECO:0000313" key="1">
    <source>
        <dbReference type="EMBL" id="SEN94647.1"/>
    </source>
</evidence>
<organism evidence="1 2">
    <name type="scientific">Nitrosomonas oligotropha</name>
    <dbReference type="NCBI Taxonomy" id="42354"/>
    <lineage>
        <taxon>Bacteria</taxon>
        <taxon>Pseudomonadati</taxon>
        <taxon>Pseudomonadota</taxon>
        <taxon>Betaproteobacteria</taxon>
        <taxon>Nitrosomonadales</taxon>
        <taxon>Nitrosomonadaceae</taxon>
        <taxon>Nitrosomonas</taxon>
    </lineage>
</organism>
<proteinExistence type="predicted"/>
<reference evidence="2" key="1">
    <citation type="submission" date="2016-10" db="EMBL/GenBank/DDBJ databases">
        <authorList>
            <person name="Varghese N."/>
            <person name="Submissions S."/>
        </authorList>
    </citation>
    <scope>NUCLEOTIDE SEQUENCE [LARGE SCALE GENOMIC DNA]</scope>
    <source>
        <strain evidence="2">Nm76</strain>
    </source>
</reference>
<accession>A0A1H8KP72</accession>
<dbReference type="Proteomes" id="UP000198814">
    <property type="component" value="Unassembled WGS sequence"/>
</dbReference>
<keyword evidence="2" id="KW-1185">Reference proteome</keyword>
<name>A0A1H8KP72_9PROT</name>
<dbReference type="RefSeq" id="WP_090316198.1">
    <property type="nucleotide sequence ID" value="NZ_FNOE01000003.1"/>
</dbReference>
<gene>
    <name evidence="1" type="ORF">SAMN05216333_102189</name>
</gene>
<evidence type="ECO:0000313" key="2">
    <source>
        <dbReference type="Proteomes" id="UP000198814"/>
    </source>
</evidence>
<sequence length="69" mass="7677">MKLNRTGGGDLKAHCSSKAVSWGSAILDKLVWILVEVDKRRNLERSMGNKRIDIVDWVLLSILFVIPGG</sequence>
<protein>
    <submittedName>
        <fullName evidence="1">Uncharacterized protein</fullName>
    </submittedName>
</protein>